<name>A0A5B9Y5K6_9MOLU</name>
<sequence length="146" mass="17137">MGEHVILKNKKAYFNYEILDTWEAGIVLTGPEIKSIRAKEVSIEESFVLIRRGIVEILNMNIKKYEFANYVGQDPTRSRVLLLHKDEIKKILKRIQLENLTLVPLKLYFKGNYAKLEIGLGRGKKLIDKRETIKKRDVERRLNKLK</sequence>
<dbReference type="AlphaFoldDB" id="A0A5B9Y5K6"/>
<dbReference type="PANTHER" id="PTHR30308:SF2">
    <property type="entry name" value="SSRA-BINDING PROTEIN"/>
    <property type="match status" value="1"/>
</dbReference>
<dbReference type="GO" id="GO:0070929">
    <property type="term" value="P:trans-translation"/>
    <property type="evidence" value="ECO:0007669"/>
    <property type="project" value="UniProtKB-UniRule"/>
</dbReference>
<evidence type="ECO:0000256" key="2">
    <source>
        <dbReference type="ARBA" id="ARBA00022884"/>
    </source>
</evidence>
<dbReference type="Gene3D" id="2.40.280.10">
    <property type="match status" value="1"/>
</dbReference>
<accession>A0A5B9Y5K6</accession>
<comment type="similarity">
    <text evidence="3">Belongs to the SmpB family.</text>
</comment>
<dbReference type="Pfam" id="PF01668">
    <property type="entry name" value="SmpB"/>
    <property type="match status" value="1"/>
</dbReference>
<dbReference type="InterPro" id="IPR020081">
    <property type="entry name" value="SsrA-bd_prot_CS"/>
</dbReference>
<dbReference type="Proteomes" id="UP000323144">
    <property type="component" value="Chromosome"/>
</dbReference>
<dbReference type="GO" id="GO:0070930">
    <property type="term" value="P:trans-translation-dependent protein tagging"/>
    <property type="evidence" value="ECO:0007669"/>
    <property type="project" value="TreeGrafter"/>
</dbReference>
<dbReference type="NCBIfam" id="NF003843">
    <property type="entry name" value="PRK05422.1"/>
    <property type="match status" value="1"/>
</dbReference>
<keyword evidence="1 3" id="KW-0963">Cytoplasm</keyword>
<dbReference type="InterPro" id="IPR000037">
    <property type="entry name" value="SsrA-bd_prot"/>
</dbReference>
<reference evidence="4 5" key="1">
    <citation type="submission" date="2019-08" db="EMBL/GenBank/DDBJ databases">
        <title>Complete genome sequence of Spiroplasma chinense CCH (DSM 19755).</title>
        <authorList>
            <person name="Shen H.-Y."/>
            <person name="Lin Y.-C."/>
            <person name="Chou L."/>
            <person name="Kuo C.-H."/>
        </authorList>
    </citation>
    <scope>NUCLEOTIDE SEQUENCE [LARGE SCALE GENOMIC DNA]</scope>
    <source>
        <strain evidence="4 5">CCH</strain>
    </source>
</reference>
<dbReference type="RefSeq" id="WP_166507707.1">
    <property type="nucleotide sequence ID" value="NZ_CP043026.1"/>
</dbReference>
<gene>
    <name evidence="3 4" type="primary">smpB</name>
    <name evidence="4" type="ORF">SCHIN_v1c01140</name>
</gene>
<dbReference type="InterPro" id="IPR023620">
    <property type="entry name" value="SmpB"/>
</dbReference>
<dbReference type="PANTHER" id="PTHR30308">
    <property type="entry name" value="TMRNA-BINDING COMPONENT OF TRANS-TRANSLATION TAGGING COMPLEX"/>
    <property type="match status" value="1"/>
</dbReference>
<dbReference type="EMBL" id="CP043026">
    <property type="protein sequence ID" value="QEH61312.1"/>
    <property type="molecule type" value="Genomic_DNA"/>
</dbReference>
<comment type="subcellular location">
    <subcellularLocation>
        <location evidence="3">Cytoplasm</location>
    </subcellularLocation>
    <text evidence="3">The tmRNA-SmpB complex associates with stalled 70S ribosomes.</text>
</comment>
<dbReference type="GO" id="GO:0003723">
    <property type="term" value="F:RNA binding"/>
    <property type="evidence" value="ECO:0007669"/>
    <property type="project" value="UniProtKB-UniRule"/>
</dbReference>
<dbReference type="GO" id="GO:0005829">
    <property type="term" value="C:cytosol"/>
    <property type="evidence" value="ECO:0007669"/>
    <property type="project" value="TreeGrafter"/>
</dbReference>
<protein>
    <recommendedName>
        <fullName evidence="3">SsrA-binding protein</fullName>
    </recommendedName>
    <alternativeName>
        <fullName evidence="3">Small protein B</fullName>
    </alternativeName>
</protein>
<proteinExistence type="inferred from homology"/>
<evidence type="ECO:0000256" key="1">
    <source>
        <dbReference type="ARBA" id="ARBA00022490"/>
    </source>
</evidence>
<evidence type="ECO:0000313" key="4">
    <source>
        <dbReference type="EMBL" id="QEH61312.1"/>
    </source>
</evidence>
<evidence type="ECO:0000256" key="3">
    <source>
        <dbReference type="HAMAP-Rule" id="MF_00023"/>
    </source>
</evidence>
<dbReference type="PROSITE" id="PS01317">
    <property type="entry name" value="SSRP"/>
    <property type="match status" value="1"/>
</dbReference>
<dbReference type="CDD" id="cd09294">
    <property type="entry name" value="SmpB"/>
    <property type="match status" value="1"/>
</dbReference>
<dbReference type="NCBIfam" id="TIGR00086">
    <property type="entry name" value="smpB"/>
    <property type="match status" value="1"/>
</dbReference>
<keyword evidence="2 3" id="KW-0694">RNA-binding</keyword>
<evidence type="ECO:0000313" key="5">
    <source>
        <dbReference type="Proteomes" id="UP000323144"/>
    </source>
</evidence>
<dbReference type="HAMAP" id="MF_00023">
    <property type="entry name" value="SmpB"/>
    <property type="match status" value="1"/>
</dbReference>
<keyword evidence="5" id="KW-1185">Reference proteome</keyword>
<comment type="function">
    <text evidence="3">Required for rescue of stalled ribosomes mediated by trans-translation. Binds to transfer-messenger RNA (tmRNA), required for stable association of tmRNA with ribosomes. tmRNA and SmpB together mimic tRNA shape, replacing the anticodon stem-loop with SmpB. tmRNA is encoded by the ssrA gene; the 2 termini fold to resemble tRNA(Ala) and it encodes a 'tag peptide', a short internal open reading frame. During trans-translation Ala-aminoacylated tmRNA acts like a tRNA, entering the A-site of stalled ribosomes, displacing the stalled mRNA. The ribosome then switches to translate the ORF on the tmRNA; the nascent peptide is terminated with the 'tag peptide' encoded by the tmRNA and targeted for degradation. The ribosome is freed to recommence translation, which seems to be the essential function of trans-translation.</text>
</comment>
<dbReference type="SUPFAM" id="SSF74982">
    <property type="entry name" value="Small protein B (SmpB)"/>
    <property type="match status" value="1"/>
</dbReference>
<dbReference type="KEGG" id="schi:SCHIN_v1c01140"/>
<organism evidence="4 5">
    <name type="scientific">Spiroplasma chinense</name>
    <dbReference type="NCBI Taxonomy" id="216932"/>
    <lineage>
        <taxon>Bacteria</taxon>
        <taxon>Bacillati</taxon>
        <taxon>Mycoplasmatota</taxon>
        <taxon>Mollicutes</taxon>
        <taxon>Entomoplasmatales</taxon>
        <taxon>Spiroplasmataceae</taxon>
        <taxon>Spiroplasma</taxon>
    </lineage>
</organism>